<gene>
    <name evidence="1" type="ORF">LCGC14_0791020</name>
</gene>
<comment type="caution">
    <text evidence="1">The sequence shown here is derived from an EMBL/GenBank/DDBJ whole genome shotgun (WGS) entry which is preliminary data.</text>
</comment>
<reference evidence="1" key="1">
    <citation type="journal article" date="2015" name="Nature">
        <title>Complex archaea that bridge the gap between prokaryotes and eukaryotes.</title>
        <authorList>
            <person name="Spang A."/>
            <person name="Saw J.H."/>
            <person name="Jorgensen S.L."/>
            <person name="Zaremba-Niedzwiedzka K."/>
            <person name="Martijn J."/>
            <person name="Lind A.E."/>
            <person name="van Eijk R."/>
            <person name="Schleper C."/>
            <person name="Guy L."/>
            <person name="Ettema T.J."/>
        </authorList>
    </citation>
    <scope>NUCLEOTIDE SEQUENCE</scope>
</reference>
<name>A0A0F9PSP4_9ZZZZ</name>
<organism evidence="1">
    <name type="scientific">marine sediment metagenome</name>
    <dbReference type="NCBI Taxonomy" id="412755"/>
    <lineage>
        <taxon>unclassified sequences</taxon>
        <taxon>metagenomes</taxon>
        <taxon>ecological metagenomes</taxon>
    </lineage>
</organism>
<protein>
    <submittedName>
        <fullName evidence="1">Uncharacterized protein</fullName>
    </submittedName>
</protein>
<dbReference type="AlphaFoldDB" id="A0A0F9PSP4"/>
<accession>A0A0F9PSP4</accession>
<sequence length="53" mass="6136">MFKMLRTNIGKVLDGLGFYSLCTYCDDPIYTFQTQKKHMHEGCAQLKEEEATT</sequence>
<proteinExistence type="predicted"/>
<dbReference type="EMBL" id="LAZR01002089">
    <property type="protein sequence ID" value="KKN34720.1"/>
    <property type="molecule type" value="Genomic_DNA"/>
</dbReference>
<evidence type="ECO:0000313" key="1">
    <source>
        <dbReference type="EMBL" id="KKN34720.1"/>
    </source>
</evidence>